<dbReference type="InterPro" id="IPR029058">
    <property type="entry name" value="AB_hydrolase_fold"/>
</dbReference>
<name>A0ABY4DY70_9NEIS</name>
<dbReference type="RefSeq" id="WP_199822607.1">
    <property type="nucleotide sequence ID" value="NZ_CABKVG010000010.1"/>
</dbReference>
<gene>
    <name evidence="2" type="ORF">LVJ82_13515</name>
</gene>
<sequence length="623" mass="69687">MLKNLLLCVWVSVLCSCAMVSLKTQDTRDYIMSKRADVLSDKHLSASAMEVVGVVAKNRRECEHQINSCIDAIEQIGLQQQSPAYLAAMSELWLYQAQQLQKQANQVDAYHNALLESARYAYAYLFFASTPVNQRVLDSRQMQVADYYNYAVQTYVNENFKRYSNAEIEASRRHGVVKLGAWTLSSDLGQLHLPQNVTLPDQLIAATQLRFQGLRNVSQRDGFGAELVAVVNQNQEADRQRTFSEMNAAPATVLLHFKGKTLDEVLRSHDVVLQGIDPFSHDTVTVNQQTVPLAANFTGAYGVWLADSGFAQQSLKTLFGREGGIERPHVFLMQPYDPNRRIILMVHGLASSPEAWVNMANDLMGDVRIRQHYQIWQVYYPTNMPIALNHVAIRHAVNDTLRHFDPNGIHNASKDMVVVGHSMGGVISRMMISDDNGALQPWLTEALGTKQIPASIAELAHFQPVPQIGRVIFIAAPHNGTHVAGGKVGKLVSKVVRLPFRTLKTLDQALTDAFSNNKRELTRLQQRGVLVPNSIDNLDEKDPFIIASQNIKISERIPYHSIIAKFNAKTELSQSSDGVVPYLSAHLPRAQSEKIIVSGHSVQENPQAILEIRRILHQDMDQH</sequence>
<accession>A0ABY4DY70</accession>
<dbReference type="SUPFAM" id="SSF53474">
    <property type="entry name" value="alpha/beta-Hydrolases"/>
    <property type="match status" value="1"/>
</dbReference>
<keyword evidence="1" id="KW-0732">Signal</keyword>
<evidence type="ECO:0000256" key="1">
    <source>
        <dbReference type="SAM" id="SignalP"/>
    </source>
</evidence>
<dbReference type="Proteomes" id="UP000832011">
    <property type="component" value="Chromosome"/>
</dbReference>
<keyword evidence="3" id="KW-1185">Reference proteome</keyword>
<evidence type="ECO:0000313" key="3">
    <source>
        <dbReference type="Proteomes" id="UP000832011"/>
    </source>
</evidence>
<dbReference type="Gene3D" id="3.40.50.1820">
    <property type="entry name" value="alpha/beta hydrolase"/>
    <property type="match status" value="1"/>
</dbReference>
<feature type="signal peptide" evidence="1">
    <location>
        <begin position="1"/>
        <end position="20"/>
    </location>
</feature>
<reference evidence="2 3" key="1">
    <citation type="journal article" date="2022" name="Res Sq">
        <title>Evolution of multicellular longitudinally dividing oral cavity symbionts (Neisseriaceae).</title>
        <authorList>
            <person name="Nyongesa S."/>
            <person name="Weber P."/>
            <person name="Bernet E."/>
            <person name="Pullido F."/>
            <person name="Nieckarz M."/>
            <person name="Delaby M."/>
            <person name="Nieves C."/>
            <person name="Viehboeck T."/>
            <person name="Krause N."/>
            <person name="Rivera-Millot A."/>
            <person name="Nakamura A."/>
            <person name="Vischer N."/>
            <person name="VanNieuwenhze M."/>
            <person name="Brun Y."/>
            <person name="Cava F."/>
            <person name="Bulgheresi S."/>
            <person name="Veyrier F."/>
        </authorList>
    </citation>
    <scope>NUCLEOTIDE SEQUENCE [LARGE SCALE GENOMIC DNA]</scope>
    <source>
        <strain evidence="2 3">SN4</strain>
    </source>
</reference>
<feature type="chain" id="PRO_5045267541" evidence="1">
    <location>
        <begin position="21"/>
        <end position="623"/>
    </location>
</feature>
<protein>
    <submittedName>
        <fullName evidence="2">Alpha/beta hydrolase</fullName>
    </submittedName>
</protein>
<dbReference type="GO" id="GO:0016787">
    <property type="term" value="F:hydrolase activity"/>
    <property type="evidence" value="ECO:0007669"/>
    <property type="project" value="UniProtKB-KW"/>
</dbReference>
<organism evidence="2 3">
    <name type="scientific">Vitreoscilla massiliensis</name>
    <dbReference type="NCBI Taxonomy" id="1689272"/>
    <lineage>
        <taxon>Bacteria</taxon>
        <taxon>Pseudomonadati</taxon>
        <taxon>Pseudomonadota</taxon>
        <taxon>Betaproteobacteria</taxon>
        <taxon>Neisseriales</taxon>
        <taxon>Neisseriaceae</taxon>
        <taxon>Vitreoscilla</taxon>
    </lineage>
</organism>
<keyword evidence="2" id="KW-0378">Hydrolase</keyword>
<dbReference type="PROSITE" id="PS51257">
    <property type="entry name" value="PROKAR_LIPOPROTEIN"/>
    <property type="match status" value="1"/>
</dbReference>
<dbReference type="EMBL" id="CP091511">
    <property type="protein sequence ID" value="UOO88478.1"/>
    <property type="molecule type" value="Genomic_DNA"/>
</dbReference>
<proteinExistence type="predicted"/>
<evidence type="ECO:0000313" key="2">
    <source>
        <dbReference type="EMBL" id="UOO88478.1"/>
    </source>
</evidence>